<dbReference type="GO" id="GO:0016853">
    <property type="term" value="F:isomerase activity"/>
    <property type="evidence" value="ECO:0007669"/>
    <property type="project" value="UniProtKB-KW"/>
</dbReference>
<dbReference type="PANTHER" id="PTHR42742">
    <property type="entry name" value="TRANSCRIPTIONAL REPRESSOR MPRA"/>
    <property type="match status" value="1"/>
</dbReference>
<comment type="caution">
    <text evidence="4">The sequence shown here is derived from an EMBL/GenBank/DDBJ whole genome shotgun (WGS) entry which is preliminary data.</text>
</comment>
<dbReference type="CDD" id="cd07010">
    <property type="entry name" value="cupin_PMI_type_I_N_bac"/>
    <property type="match status" value="1"/>
</dbReference>
<keyword evidence="4" id="KW-0413">Isomerase</keyword>
<evidence type="ECO:0000256" key="3">
    <source>
        <dbReference type="SAM" id="MobiDB-lite"/>
    </source>
</evidence>
<keyword evidence="1" id="KW-0479">Metal-binding</keyword>
<reference evidence="5" key="1">
    <citation type="journal article" date="2019" name="Int. J. Syst. Evol. Microbiol.">
        <title>The Global Catalogue of Microorganisms (GCM) 10K type strain sequencing project: providing services to taxonomists for standard genome sequencing and annotation.</title>
        <authorList>
            <consortium name="The Broad Institute Genomics Platform"/>
            <consortium name="The Broad Institute Genome Sequencing Center for Infectious Disease"/>
            <person name="Wu L."/>
            <person name="Ma J."/>
        </authorList>
    </citation>
    <scope>NUCLEOTIDE SEQUENCE [LARGE SCALE GENOMIC DNA]</scope>
    <source>
        <strain evidence="5">NCAIM B.02333</strain>
    </source>
</reference>
<dbReference type="InterPro" id="IPR011051">
    <property type="entry name" value="RmlC_Cupin_sf"/>
</dbReference>
<gene>
    <name evidence="4" type="ORF">ACFOLH_09780</name>
</gene>
<dbReference type="EMBL" id="JBHRWW010000005">
    <property type="protein sequence ID" value="MFC3688629.1"/>
    <property type="molecule type" value="Genomic_DNA"/>
</dbReference>
<dbReference type="PANTHER" id="PTHR42742:SF3">
    <property type="entry name" value="FRUCTOKINASE"/>
    <property type="match status" value="1"/>
</dbReference>
<protein>
    <submittedName>
        <fullName evidence="4">Class I mannose-6-phosphate isomerase</fullName>
    </submittedName>
</protein>
<dbReference type="RefSeq" id="WP_376983774.1">
    <property type="nucleotide sequence ID" value="NZ_JBHRWW010000005.1"/>
</dbReference>
<dbReference type="Gene3D" id="2.60.120.10">
    <property type="entry name" value="Jelly Rolls"/>
    <property type="match status" value="2"/>
</dbReference>
<sequence>MRPVLLPPNRLVHFYAGGEAITALRGVPAPDGRSPEEWVASTTTRHGEASTGLSPLPGGGLLRDAVAADPDGWTGGVLPGGPGDVGVLVKLLDAGQRLPVHVHPDRVFASSHLGSCYGKTEAWYVLDAVPGARVHLGWRDDVDPDDLARAVLAEDSGWMLDRMHAVDVVPGDVVLVPAGTVHAIGAGIFVVEVQEPSDFSLLLEHVGFSGPEEAFLGLDVAGAVAATGTRALPPGDLAGLCRHVPPGSTGPLPLRVLPEQADPFFAADLLGPGGASVDVPAGFGILVVLDGSGVAVCADGGVAVSRGDVLAVPHGAGAWQLTGEVTAVLCRPSAAGTA</sequence>
<dbReference type="SUPFAM" id="SSF51182">
    <property type="entry name" value="RmlC-like cupins"/>
    <property type="match status" value="1"/>
</dbReference>
<organism evidence="4 5">
    <name type="scientific">Aquipuribacter hungaricus</name>
    <dbReference type="NCBI Taxonomy" id="545624"/>
    <lineage>
        <taxon>Bacteria</taxon>
        <taxon>Bacillati</taxon>
        <taxon>Actinomycetota</taxon>
        <taxon>Actinomycetes</taxon>
        <taxon>Micrococcales</taxon>
        <taxon>Intrasporangiaceae</taxon>
        <taxon>Aquipuribacter</taxon>
    </lineage>
</organism>
<evidence type="ECO:0000256" key="1">
    <source>
        <dbReference type="ARBA" id="ARBA00022723"/>
    </source>
</evidence>
<keyword evidence="2" id="KW-0862">Zinc</keyword>
<dbReference type="Proteomes" id="UP001595685">
    <property type="component" value="Unassembled WGS sequence"/>
</dbReference>
<keyword evidence="5" id="KW-1185">Reference proteome</keyword>
<proteinExistence type="predicted"/>
<accession>A0ABV7WFM7</accession>
<dbReference type="InterPro" id="IPR051804">
    <property type="entry name" value="Carb_Metab_Reg_Kinase/Isom"/>
</dbReference>
<evidence type="ECO:0000313" key="4">
    <source>
        <dbReference type="EMBL" id="MFC3688629.1"/>
    </source>
</evidence>
<name>A0ABV7WFM7_9MICO</name>
<dbReference type="InterPro" id="IPR014710">
    <property type="entry name" value="RmlC-like_jellyroll"/>
</dbReference>
<evidence type="ECO:0000256" key="2">
    <source>
        <dbReference type="ARBA" id="ARBA00022833"/>
    </source>
</evidence>
<evidence type="ECO:0000313" key="5">
    <source>
        <dbReference type="Proteomes" id="UP001595685"/>
    </source>
</evidence>
<feature type="region of interest" description="Disordered" evidence="3">
    <location>
        <begin position="26"/>
        <end position="55"/>
    </location>
</feature>